<gene>
    <name evidence="2" type="ORF">ACFFIX_08825</name>
</gene>
<proteinExistence type="predicted"/>
<evidence type="ECO:0000313" key="2">
    <source>
        <dbReference type="EMBL" id="MFC0271557.1"/>
    </source>
</evidence>
<keyword evidence="3" id="KW-1185">Reference proteome</keyword>
<dbReference type="Pfam" id="PF12822">
    <property type="entry name" value="ECF_trnsprt"/>
    <property type="match status" value="1"/>
</dbReference>
<protein>
    <submittedName>
        <fullName evidence="2">ECF transporter S component</fullName>
    </submittedName>
</protein>
<organism evidence="2 3">
    <name type="scientific">Metabacillus herbersteinensis</name>
    <dbReference type="NCBI Taxonomy" id="283816"/>
    <lineage>
        <taxon>Bacteria</taxon>
        <taxon>Bacillati</taxon>
        <taxon>Bacillota</taxon>
        <taxon>Bacilli</taxon>
        <taxon>Bacillales</taxon>
        <taxon>Bacillaceae</taxon>
        <taxon>Metabacillus</taxon>
    </lineage>
</organism>
<name>A0ABV6GF63_9BACI</name>
<evidence type="ECO:0000313" key="3">
    <source>
        <dbReference type="Proteomes" id="UP001589854"/>
    </source>
</evidence>
<evidence type="ECO:0000256" key="1">
    <source>
        <dbReference type="SAM" id="Phobius"/>
    </source>
</evidence>
<feature type="transmembrane region" description="Helical" evidence="1">
    <location>
        <begin position="124"/>
        <end position="147"/>
    </location>
</feature>
<feature type="transmembrane region" description="Helical" evidence="1">
    <location>
        <begin position="37"/>
        <end position="61"/>
    </location>
</feature>
<reference evidence="2 3" key="1">
    <citation type="submission" date="2024-09" db="EMBL/GenBank/DDBJ databases">
        <authorList>
            <person name="Sun Q."/>
            <person name="Mori K."/>
        </authorList>
    </citation>
    <scope>NUCLEOTIDE SEQUENCE [LARGE SCALE GENOMIC DNA]</scope>
    <source>
        <strain evidence="2 3">CCM 7228</strain>
    </source>
</reference>
<dbReference type="RefSeq" id="WP_378932687.1">
    <property type="nucleotide sequence ID" value="NZ_JBHLVO010000005.1"/>
</dbReference>
<feature type="transmembrane region" description="Helical" evidence="1">
    <location>
        <begin position="99"/>
        <end position="118"/>
    </location>
</feature>
<keyword evidence="1" id="KW-0812">Transmembrane</keyword>
<dbReference type="InterPro" id="IPR024529">
    <property type="entry name" value="ECF_trnsprt_substrate-spec"/>
</dbReference>
<keyword evidence="1" id="KW-0472">Membrane</keyword>
<dbReference type="Gene3D" id="1.10.1760.20">
    <property type="match status" value="1"/>
</dbReference>
<keyword evidence="1" id="KW-1133">Transmembrane helix</keyword>
<feature type="transmembrane region" description="Helical" evidence="1">
    <location>
        <begin position="6"/>
        <end position="25"/>
    </location>
</feature>
<sequence length="164" mass="17580">MIKLKNSALLAIFISLSVIGASIKVPAVAGSIALDSVPALVGAILVGPLFGAITAFFGHLFSAMLGGFLLGPLHLVIALEMLLITYVFSFVYNKGYRRAGLILFVFLNSIVAPIPFIFIISSTFYLQIFLPLLIGSIVNALITALLLPKLVKFMNKQMSGQKHA</sequence>
<dbReference type="Proteomes" id="UP001589854">
    <property type="component" value="Unassembled WGS sequence"/>
</dbReference>
<dbReference type="EMBL" id="JBHLVO010000005">
    <property type="protein sequence ID" value="MFC0271557.1"/>
    <property type="molecule type" value="Genomic_DNA"/>
</dbReference>
<accession>A0ABV6GF63</accession>
<feature type="transmembrane region" description="Helical" evidence="1">
    <location>
        <begin position="73"/>
        <end position="92"/>
    </location>
</feature>
<comment type="caution">
    <text evidence="2">The sequence shown here is derived from an EMBL/GenBank/DDBJ whole genome shotgun (WGS) entry which is preliminary data.</text>
</comment>